<dbReference type="PANTHER" id="PTHR45444:SF3">
    <property type="entry name" value="XANTHINE DEHYDROGENASE"/>
    <property type="match status" value="1"/>
</dbReference>
<keyword evidence="9" id="KW-1185">Reference proteome</keyword>
<dbReference type="InterPro" id="IPR036683">
    <property type="entry name" value="CO_DH_flav_C_dom_sf"/>
</dbReference>
<dbReference type="InterPro" id="IPR036010">
    <property type="entry name" value="2Fe-2S_ferredoxin-like_sf"/>
</dbReference>
<dbReference type="InterPro" id="IPR012175">
    <property type="entry name" value="Xanth_DH_ssu_bac"/>
</dbReference>
<dbReference type="PROSITE" id="PS51085">
    <property type="entry name" value="2FE2S_FER_2"/>
    <property type="match status" value="1"/>
</dbReference>
<dbReference type="EMBL" id="BAABWN010000004">
    <property type="protein sequence ID" value="GAA6167591.1"/>
    <property type="molecule type" value="Genomic_DNA"/>
</dbReference>
<dbReference type="InterPro" id="IPR014307">
    <property type="entry name" value="Xanthine_DH_ssu"/>
</dbReference>
<feature type="domain" description="2Fe-2S ferredoxin-type" evidence="6">
    <location>
        <begin position="1"/>
        <end position="87"/>
    </location>
</feature>
<evidence type="ECO:0000259" key="6">
    <source>
        <dbReference type="PROSITE" id="PS51085"/>
    </source>
</evidence>
<dbReference type="InterPro" id="IPR036884">
    <property type="entry name" value="2Fe-2S-bd_dom_sf"/>
</dbReference>
<dbReference type="Gene3D" id="3.10.20.30">
    <property type="match status" value="1"/>
</dbReference>
<dbReference type="Pfam" id="PF00111">
    <property type="entry name" value="Fer2"/>
    <property type="match status" value="1"/>
</dbReference>
<dbReference type="Proteomes" id="UP001465153">
    <property type="component" value="Unassembled WGS sequence"/>
</dbReference>
<reference evidence="8 9" key="1">
    <citation type="submission" date="2024-04" db="EMBL/GenBank/DDBJ databases">
        <title>Draft genome sequence of Sessilibacter corallicola NBRC 116591.</title>
        <authorList>
            <person name="Miyakawa T."/>
            <person name="Kusuya Y."/>
            <person name="Miura T."/>
        </authorList>
    </citation>
    <scope>NUCLEOTIDE SEQUENCE [LARGE SCALE GENOMIC DNA]</scope>
    <source>
        <strain evidence="8 9">KU-00831-HH</strain>
    </source>
</reference>
<dbReference type="Pfam" id="PF00941">
    <property type="entry name" value="FAD_binding_5"/>
    <property type="match status" value="1"/>
</dbReference>
<dbReference type="PANTHER" id="PTHR45444">
    <property type="entry name" value="XANTHINE DEHYDROGENASE"/>
    <property type="match status" value="1"/>
</dbReference>
<dbReference type="InterPro" id="IPR005107">
    <property type="entry name" value="CO_DH_flav_C"/>
</dbReference>
<dbReference type="Pfam" id="PF01799">
    <property type="entry name" value="Fer2_2"/>
    <property type="match status" value="1"/>
</dbReference>
<dbReference type="SUPFAM" id="SSF47741">
    <property type="entry name" value="CO dehydrogenase ISP C-domain like"/>
    <property type="match status" value="1"/>
</dbReference>
<dbReference type="InterPro" id="IPR001041">
    <property type="entry name" value="2Fe-2S_ferredoxin-type"/>
</dbReference>
<evidence type="ECO:0000256" key="1">
    <source>
        <dbReference type="ARBA" id="ARBA00022630"/>
    </source>
</evidence>
<gene>
    <name evidence="8" type="primary">xdhA</name>
    <name evidence="8" type="ORF">NBRC116591_14010</name>
</gene>
<evidence type="ECO:0000256" key="2">
    <source>
        <dbReference type="ARBA" id="ARBA00022723"/>
    </source>
</evidence>
<dbReference type="InterPro" id="IPR036318">
    <property type="entry name" value="FAD-bd_PCMH-like_sf"/>
</dbReference>
<evidence type="ECO:0000259" key="7">
    <source>
        <dbReference type="PROSITE" id="PS51387"/>
    </source>
</evidence>
<dbReference type="InterPro" id="IPR016208">
    <property type="entry name" value="Ald_Oxase/xanthine_DH-like"/>
</dbReference>
<dbReference type="InterPro" id="IPR016167">
    <property type="entry name" value="FAD-bd_PCMH_sub1"/>
</dbReference>
<dbReference type="Gene3D" id="3.30.465.10">
    <property type="match status" value="1"/>
</dbReference>
<dbReference type="PROSITE" id="PS51387">
    <property type="entry name" value="FAD_PCMH"/>
    <property type="match status" value="1"/>
</dbReference>
<evidence type="ECO:0000256" key="3">
    <source>
        <dbReference type="ARBA" id="ARBA00022827"/>
    </source>
</evidence>
<proteinExistence type="predicted"/>
<dbReference type="SUPFAM" id="SSF56176">
    <property type="entry name" value="FAD-binding/transporter-associated domain-like"/>
    <property type="match status" value="1"/>
</dbReference>
<keyword evidence="2" id="KW-0479">Metal-binding</keyword>
<dbReference type="PIRSF" id="PIRSF036557">
    <property type="entry name" value="XdhA_RC"/>
    <property type="match status" value="1"/>
</dbReference>
<dbReference type="Gene3D" id="1.10.150.120">
    <property type="entry name" value="[2Fe-2S]-binding domain"/>
    <property type="match status" value="1"/>
</dbReference>
<keyword evidence="3" id="KW-0274">FAD</keyword>
<dbReference type="RefSeq" id="WP_353302183.1">
    <property type="nucleotide sequence ID" value="NZ_BAABWN010000004.1"/>
</dbReference>
<evidence type="ECO:0000313" key="8">
    <source>
        <dbReference type="EMBL" id="GAA6167591.1"/>
    </source>
</evidence>
<sequence length="502" mass="55226">MIQLCLNGQWLEIENSDPSETLLHYLRTKLGQNGTKEGCASGDCGACTVVVAQYSEATQSWQYHSINSCITLLASLHGKHIITVEGIAESYEGEASLSHLHPVQRALVEHHGSQCGFCTPGIVMSLFTAYENNGGAALTENQILDSLSGNLCRCTGYRPIVDAGLEAHRYSKTGQYSKQTAPEKTCAPETAGFKTETAQCIFPASEEELIQLITQHPQARFVAGGTDLMLEKTQAFKSLPQLIGLTHIDSLREITITDNNVSVGCGVTFSDLERELKNRLPSLVTLFHRIGSRQIRNQGTLAGNIANASPIGDSPPFLLALDATLELNSPNGLRVVELNNFFKDYKKTELQPGEYIRRVLFEIPNDNFVQSYKVSKRFEDDISAALLVVRWSVDNNCFKNVRVSVGGMASTAKRVLLVENALEGQPANQETISTAKALFKTELSPISDVRASAHYRITVIENLLMKAWLEFSNNHAAKTQCVNVWQPNVERKVSQQFGGDYA</sequence>
<dbReference type="Gene3D" id="3.30.390.50">
    <property type="entry name" value="CO dehydrogenase flavoprotein, C-terminal domain"/>
    <property type="match status" value="1"/>
</dbReference>
<evidence type="ECO:0000313" key="9">
    <source>
        <dbReference type="Proteomes" id="UP001465153"/>
    </source>
</evidence>
<accession>A0ABQ0A7H6</accession>
<dbReference type="InterPro" id="IPR016169">
    <property type="entry name" value="FAD-bd_PCMH_sub2"/>
</dbReference>
<dbReference type="Gene3D" id="3.30.43.10">
    <property type="entry name" value="Uridine Diphospho-n-acetylenolpyruvylglucosamine Reductase, domain 2"/>
    <property type="match status" value="1"/>
</dbReference>
<dbReference type="InterPro" id="IPR012675">
    <property type="entry name" value="Beta-grasp_dom_sf"/>
</dbReference>
<dbReference type="Pfam" id="PF03450">
    <property type="entry name" value="CO_deh_flav_C"/>
    <property type="match status" value="1"/>
</dbReference>
<evidence type="ECO:0000256" key="5">
    <source>
        <dbReference type="ARBA" id="ARBA00023004"/>
    </source>
</evidence>
<dbReference type="InterPro" id="IPR006058">
    <property type="entry name" value="2Fe2S_fd_BS"/>
</dbReference>
<keyword evidence="5" id="KW-0408">Iron</keyword>
<keyword evidence="1" id="KW-0285">Flavoprotein</keyword>
<dbReference type="SMART" id="SM01092">
    <property type="entry name" value="CO_deh_flav_C"/>
    <property type="match status" value="1"/>
</dbReference>
<protein>
    <submittedName>
        <fullName evidence="8">Xanthine dehydrogenase small subunit</fullName>
    </submittedName>
</protein>
<dbReference type="InterPro" id="IPR002346">
    <property type="entry name" value="Mopterin_DH_FAD-bd"/>
</dbReference>
<name>A0ABQ0A7H6_9GAMM</name>
<dbReference type="SUPFAM" id="SSF54292">
    <property type="entry name" value="2Fe-2S ferredoxin-like"/>
    <property type="match status" value="1"/>
</dbReference>
<dbReference type="InterPro" id="IPR016166">
    <property type="entry name" value="FAD-bd_PCMH"/>
</dbReference>
<dbReference type="SUPFAM" id="SSF55447">
    <property type="entry name" value="CO dehydrogenase flavoprotein C-terminal domain-like"/>
    <property type="match status" value="1"/>
</dbReference>
<organism evidence="8 9">
    <name type="scientific">Sessilibacter corallicola</name>
    <dbReference type="NCBI Taxonomy" id="2904075"/>
    <lineage>
        <taxon>Bacteria</taxon>
        <taxon>Pseudomonadati</taxon>
        <taxon>Pseudomonadota</taxon>
        <taxon>Gammaproteobacteria</taxon>
        <taxon>Cellvibrionales</taxon>
        <taxon>Cellvibrionaceae</taxon>
        <taxon>Sessilibacter</taxon>
    </lineage>
</organism>
<feature type="domain" description="FAD-binding PCMH-type" evidence="7">
    <location>
        <begin position="193"/>
        <end position="366"/>
    </location>
</feature>
<evidence type="ECO:0000256" key="4">
    <source>
        <dbReference type="ARBA" id="ARBA00023002"/>
    </source>
</evidence>
<dbReference type="NCBIfam" id="TIGR02963">
    <property type="entry name" value="xanthine_xdhA"/>
    <property type="match status" value="1"/>
</dbReference>
<keyword evidence="4" id="KW-0560">Oxidoreductase</keyword>
<dbReference type="CDD" id="cd00207">
    <property type="entry name" value="fer2"/>
    <property type="match status" value="1"/>
</dbReference>
<comment type="caution">
    <text evidence="8">The sequence shown here is derived from an EMBL/GenBank/DDBJ whole genome shotgun (WGS) entry which is preliminary data.</text>
</comment>
<dbReference type="InterPro" id="IPR002888">
    <property type="entry name" value="2Fe-2S-bd"/>
</dbReference>
<dbReference type="PROSITE" id="PS00197">
    <property type="entry name" value="2FE2S_FER_1"/>
    <property type="match status" value="1"/>
</dbReference>